<sequence>MSTGITRRTPVLITVGIVVVLAAALLVGWRAVEGTANAATPGDRSVEAGFSRDMAVHHQQAVEMSFIVRDRTDDEAVRTLAYDVINTQANQRGMLLGWLESWGLNKTSTRAPMTWMGHGAMYEAKDGSLMPGMATNTQLDQLRKATGKDAEILYLRLMTAHHQGGIDMARGAVKTAGDDKLVRLARTMVDGQRAEIDLMADMLAQRGAEAGQ</sequence>
<dbReference type="EMBL" id="LMXB01000093">
    <property type="protein sequence ID" value="KUO16222.1"/>
    <property type="molecule type" value="Genomic_DNA"/>
</dbReference>
<proteinExistence type="predicted"/>
<dbReference type="AlphaFoldDB" id="A0A117RY65"/>
<reference evidence="2 3" key="1">
    <citation type="submission" date="2015-10" db="EMBL/GenBank/DDBJ databases">
        <title>Draft genome sequence of Streptomyces sp. RV15, isolated from a marine sponge.</title>
        <authorList>
            <person name="Ruckert C."/>
            <person name="Abdelmohsen U.R."/>
            <person name="Winkler A."/>
            <person name="Hentschel U."/>
            <person name="Kalinowski J."/>
            <person name="Kampfer P."/>
            <person name="Glaeser S."/>
        </authorList>
    </citation>
    <scope>NUCLEOTIDE SEQUENCE [LARGE SCALE GENOMIC DNA]</scope>
    <source>
        <strain evidence="2 3">RV15</strain>
    </source>
</reference>
<dbReference type="PANTHER" id="PTHR36933">
    <property type="entry name" value="SLL0788 PROTEIN"/>
    <property type="match status" value="1"/>
</dbReference>
<dbReference type="STRING" id="909626.AQJ91_36980"/>
<dbReference type="InterPro" id="IPR012347">
    <property type="entry name" value="Ferritin-like"/>
</dbReference>
<dbReference type="Gene3D" id="1.20.1260.10">
    <property type="match status" value="1"/>
</dbReference>
<accession>A0A117RY65</accession>
<dbReference type="RefSeq" id="WP_067030677.1">
    <property type="nucleotide sequence ID" value="NZ_KQ949107.1"/>
</dbReference>
<dbReference type="Pfam" id="PF03713">
    <property type="entry name" value="DUF305"/>
    <property type="match status" value="1"/>
</dbReference>
<evidence type="ECO:0000313" key="3">
    <source>
        <dbReference type="Proteomes" id="UP000053260"/>
    </source>
</evidence>
<dbReference type="Proteomes" id="UP000053260">
    <property type="component" value="Unassembled WGS sequence"/>
</dbReference>
<protein>
    <recommendedName>
        <fullName evidence="1">DUF305 domain-containing protein</fullName>
    </recommendedName>
</protein>
<dbReference type="PANTHER" id="PTHR36933:SF1">
    <property type="entry name" value="SLL0788 PROTEIN"/>
    <property type="match status" value="1"/>
</dbReference>
<evidence type="ECO:0000313" key="2">
    <source>
        <dbReference type="EMBL" id="KUO16222.1"/>
    </source>
</evidence>
<organism evidence="2 3">
    <name type="scientific">Streptomyces dysideae</name>
    <dbReference type="NCBI Taxonomy" id="909626"/>
    <lineage>
        <taxon>Bacteria</taxon>
        <taxon>Bacillati</taxon>
        <taxon>Actinomycetota</taxon>
        <taxon>Actinomycetes</taxon>
        <taxon>Kitasatosporales</taxon>
        <taxon>Streptomycetaceae</taxon>
        <taxon>Streptomyces</taxon>
    </lineage>
</organism>
<comment type="caution">
    <text evidence="2">The sequence shown here is derived from an EMBL/GenBank/DDBJ whole genome shotgun (WGS) entry which is preliminary data.</text>
</comment>
<gene>
    <name evidence="2" type="ORF">AQJ91_36980</name>
</gene>
<feature type="domain" description="DUF305" evidence="1">
    <location>
        <begin position="47"/>
        <end position="203"/>
    </location>
</feature>
<evidence type="ECO:0000259" key="1">
    <source>
        <dbReference type="Pfam" id="PF03713"/>
    </source>
</evidence>
<dbReference type="InterPro" id="IPR005183">
    <property type="entry name" value="DUF305_CopM-like"/>
</dbReference>
<name>A0A117RY65_9ACTN</name>
<keyword evidence="3" id="KW-1185">Reference proteome</keyword>
<dbReference type="OrthoDB" id="26872at2"/>